<sequence>MAVSAGRRPVMIIYSDSNCPYSHRARMVLTEKNIVVEVIILNDEHLPEDLLELNPYNSLPTLVDRDLVLYHSRIIMEYLDERFPHPSLMPVDPVSRAQSRLFLYRIERDWFSLLDDLSGPDTSRADKARIILRDGLMAVAPIFEQKPFFMSDEFSLVDCSLATLLWRLPQYQIELPAQAKPLLQYAERLFQRDAFQASLTDEERAIRA</sequence>
<dbReference type="GO" id="GO:0005737">
    <property type="term" value="C:cytoplasm"/>
    <property type="evidence" value="ECO:0007669"/>
    <property type="project" value="TreeGrafter"/>
</dbReference>
<dbReference type="InterPro" id="IPR036282">
    <property type="entry name" value="Glutathione-S-Trfase_C_sf"/>
</dbReference>
<dbReference type="InterPro" id="IPR040079">
    <property type="entry name" value="Glutathione_S-Trfase"/>
</dbReference>
<evidence type="ECO:0000313" key="3">
    <source>
        <dbReference type="EMBL" id="ALP52310.1"/>
    </source>
</evidence>
<name>A0A0S2TB03_9GAMM</name>
<dbReference type="PANTHER" id="PTHR43968:SF6">
    <property type="entry name" value="GLUTATHIONE S-TRANSFERASE OMEGA"/>
    <property type="match status" value="1"/>
</dbReference>
<dbReference type="PROSITE" id="PS50404">
    <property type="entry name" value="GST_NTER"/>
    <property type="match status" value="1"/>
</dbReference>
<dbReference type="Gene3D" id="1.20.1050.10">
    <property type="match status" value="1"/>
</dbReference>
<dbReference type="InterPro" id="IPR034342">
    <property type="entry name" value="SspA_C"/>
</dbReference>
<dbReference type="InterPro" id="IPR004046">
    <property type="entry name" value="GST_C"/>
</dbReference>
<dbReference type="Proteomes" id="UP000055136">
    <property type="component" value="Chromosome"/>
</dbReference>
<gene>
    <name evidence="3" type="ORF">Tel_03655</name>
</gene>
<dbReference type="STRING" id="1748243.Tel_03655"/>
<dbReference type="InterPro" id="IPR036249">
    <property type="entry name" value="Thioredoxin-like_sf"/>
</dbReference>
<protein>
    <submittedName>
        <fullName evidence="3">Stringent starvation protein A</fullName>
    </submittedName>
</protein>
<dbReference type="Gene3D" id="3.40.30.10">
    <property type="entry name" value="Glutaredoxin"/>
    <property type="match status" value="1"/>
</dbReference>
<feature type="domain" description="GST C-terminal" evidence="2">
    <location>
        <begin position="92"/>
        <end position="208"/>
    </location>
</feature>
<dbReference type="Pfam" id="PF00043">
    <property type="entry name" value="GST_C"/>
    <property type="match status" value="1"/>
</dbReference>
<dbReference type="PROSITE" id="PS50405">
    <property type="entry name" value="GST_CTER"/>
    <property type="match status" value="1"/>
</dbReference>
<dbReference type="SUPFAM" id="SSF47616">
    <property type="entry name" value="GST C-terminal domain-like"/>
    <property type="match status" value="1"/>
</dbReference>
<dbReference type="PANTHER" id="PTHR43968">
    <property type="match status" value="1"/>
</dbReference>
<evidence type="ECO:0000313" key="4">
    <source>
        <dbReference type="Proteomes" id="UP000055136"/>
    </source>
</evidence>
<feature type="domain" description="GST N-terminal" evidence="1">
    <location>
        <begin position="9"/>
        <end position="87"/>
    </location>
</feature>
<accession>A0A0S2TB03</accession>
<dbReference type="InterPro" id="IPR010987">
    <property type="entry name" value="Glutathione-S-Trfase_C-like"/>
</dbReference>
<organism evidence="3 4">
    <name type="scientific">Candidatus Tenderia electrophaga</name>
    <dbReference type="NCBI Taxonomy" id="1748243"/>
    <lineage>
        <taxon>Bacteria</taxon>
        <taxon>Pseudomonadati</taxon>
        <taxon>Pseudomonadota</taxon>
        <taxon>Gammaproteobacteria</taxon>
        <taxon>Candidatus Tenderiales</taxon>
        <taxon>Candidatus Tenderiaceae</taxon>
        <taxon>Candidatus Tenderia</taxon>
    </lineage>
</organism>
<reference evidence="3" key="1">
    <citation type="submission" date="2015-10" db="EMBL/GenBank/DDBJ databases">
        <title>Description of Candidatus Tenderia electrophaga gen. nov, sp. nov., an Uncultivated Electroautotroph from a Biocathode Enrichment.</title>
        <authorList>
            <person name="Eddie B.J."/>
            <person name="Malanoski A.P."/>
            <person name="Wang Z."/>
            <person name="Hall R.J."/>
            <person name="Oh S.D."/>
            <person name="Heiner C."/>
            <person name="Lin B."/>
            <person name="Strycharz-Glaven S.M."/>
        </authorList>
    </citation>
    <scope>NUCLEOTIDE SEQUENCE [LARGE SCALE GENOMIC DNA]</scope>
    <source>
        <strain evidence="3">NRL1</strain>
    </source>
</reference>
<dbReference type="EMBL" id="CP013099">
    <property type="protein sequence ID" value="ALP52310.1"/>
    <property type="molecule type" value="Genomic_DNA"/>
</dbReference>
<dbReference type="SUPFAM" id="SSF52833">
    <property type="entry name" value="Thioredoxin-like"/>
    <property type="match status" value="1"/>
</dbReference>
<dbReference type="KEGG" id="tee:Tel_03655"/>
<evidence type="ECO:0000259" key="2">
    <source>
        <dbReference type="PROSITE" id="PS50405"/>
    </source>
</evidence>
<dbReference type="InterPro" id="IPR004045">
    <property type="entry name" value="Glutathione_S-Trfase_N"/>
</dbReference>
<dbReference type="AlphaFoldDB" id="A0A0S2TB03"/>
<evidence type="ECO:0000259" key="1">
    <source>
        <dbReference type="PROSITE" id="PS50404"/>
    </source>
</evidence>
<proteinExistence type="predicted"/>
<keyword evidence="4" id="KW-1185">Reference proteome</keyword>
<dbReference type="SFLD" id="SFLDG00358">
    <property type="entry name" value="Main_(cytGST)"/>
    <property type="match status" value="1"/>
</dbReference>
<dbReference type="CDD" id="cd03186">
    <property type="entry name" value="GST_C_SspA"/>
    <property type="match status" value="1"/>
</dbReference>
<dbReference type="Pfam" id="PF13409">
    <property type="entry name" value="GST_N_2"/>
    <property type="match status" value="1"/>
</dbReference>
<dbReference type="SFLD" id="SFLDS00019">
    <property type="entry name" value="Glutathione_Transferase_(cytos"/>
    <property type="match status" value="1"/>
</dbReference>
<dbReference type="PROSITE" id="PS51354">
    <property type="entry name" value="GLUTAREDOXIN_2"/>
    <property type="match status" value="1"/>
</dbReference>
<dbReference type="InterPro" id="IPR050983">
    <property type="entry name" value="GST_Omega/HSP26"/>
</dbReference>